<dbReference type="EMBL" id="BARV01008631">
    <property type="protein sequence ID" value="GAI06087.1"/>
    <property type="molecule type" value="Genomic_DNA"/>
</dbReference>
<gene>
    <name evidence="1" type="ORF">S06H3_17289</name>
</gene>
<reference evidence="1" key="1">
    <citation type="journal article" date="2014" name="Front. Microbiol.">
        <title>High frequency of phylogenetically diverse reductive dehalogenase-homologous genes in deep subseafloor sedimentary metagenomes.</title>
        <authorList>
            <person name="Kawai M."/>
            <person name="Futagami T."/>
            <person name="Toyoda A."/>
            <person name="Takaki Y."/>
            <person name="Nishi S."/>
            <person name="Hori S."/>
            <person name="Arai W."/>
            <person name="Tsubouchi T."/>
            <person name="Morono Y."/>
            <person name="Uchiyama I."/>
            <person name="Ito T."/>
            <person name="Fujiyama A."/>
            <person name="Inagaki F."/>
            <person name="Takami H."/>
        </authorList>
    </citation>
    <scope>NUCLEOTIDE SEQUENCE</scope>
    <source>
        <strain evidence="1">Expedition CK06-06</strain>
    </source>
</reference>
<organism evidence="1">
    <name type="scientific">marine sediment metagenome</name>
    <dbReference type="NCBI Taxonomy" id="412755"/>
    <lineage>
        <taxon>unclassified sequences</taxon>
        <taxon>metagenomes</taxon>
        <taxon>ecological metagenomes</taxon>
    </lineage>
</organism>
<evidence type="ECO:0000313" key="1">
    <source>
        <dbReference type="EMBL" id="GAI06087.1"/>
    </source>
</evidence>
<protein>
    <submittedName>
        <fullName evidence="1">Uncharacterized protein</fullName>
    </submittedName>
</protein>
<sequence>MLVNLKNDSNSTLIKKIAKNSNTYNIINAGSRLYFRKSPKSFRMWLDFLFYQLKEACKKRKPVVWTNIYTPSELFYALDLFPIYPEVISGVLASIGIANDIKLLSSILKFYI</sequence>
<dbReference type="AlphaFoldDB" id="X1KGC9"/>
<name>X1KGC9_9ZZZZ</name>
<proteinExistence type="predicted"/>
<comment type="caution">
    <text evidence="1">The sequence shown here is derived from an EMBL/GenBank/DDBJ whole genome shotgun (WGS) entry which is preliminary data.</text>
</comment>
<accession>X1KGC9</accession>